<proteinExistence type="predicted"/>
<gene>
    <name evidence="1" type="ORF">NQ317_000361</name>
</gene>
<comment type="caution">
    <text evidence="1">The sequence shown here is derived from an EMBL/GenBank/DDBJ whole genome shotgun (WGS) entry which is preliminary data.</text>
</comment>
<dbReference type="Proteomes" id="UP001162164">
    <property type="component" value="Unassembled WGS sequence"/>
</dbReference>
<protein>
    <submittedName>
        <fullName evidence="1">Uncharacterized protein</fullName>
    </submittedName>
</protein>
<keyword evidence="2" id="KW-1185">Reference proteome</keyword>
<evidence type="ECO:0000313" key="2">
    <source>
        <dbReference type="Proteomes" id="UP001162164"/>
    </source>
</evidence>
<reference evidence="1" key="1">
    <citation type="journal article" date="2023" name="Insect Mol. Biol.">
        <title>Genome sequencing provides insights into the evolution of gene families encoding plant cell wall-degrading enzymes in longhorned beetles.</title>
        <authorList>
            <person name="Shin N.R."/>
            <person name="Okamura Y."/>
            <person name="Kirsch R."/>
            <person name="Pauchet Y."/>
        </authorList>
    </citation>
    <scope>NUCLEOTIDE SEQUENCE</scope>
    <source>
        <strain evidence="1">MMC_N1</strain>
    </source>
</reference>
<organism evidence="1 2">
    <name type="scientific">Molorchus minor</name>
    <dbReference type="NCBI Taxonomy" id="1323400"/>
    <lineage>
        <taxon>Eukaryota</taxon>
        <taxon>Metazoa</taxon>
        <taxon>Ecdysozoa</taxon>
        <taxon>Arthropoda</taxon>
        <taxon>Hexapoda</taxon>
        <taxon>Insecta</taxon>
        <taxon>Pterygota</taxon>
        <taxon>Neoptera</taxon>
        <taxon>Endopterygota</taxon>
        <taxon>Coleoptera</taxon>
        <taxon>Polyphaga</taxon>
        <taxon>Cucujiformia</taxon>
        <taxon>Chrysomeloidea</taxon>
        <taxon>Cerambycidae</taxon>
        <taxon>Lamiinae</taxon>
        <taxon>Monochamini</taxon>
        <taxon>Molorchus</taxon>
    </lineage>
</organism>
<sequence>MGPSTRLGQDYPTCRVCGEEDEISLHVLCYCNVLAAETHRYLEEPFPEPQKLSRAPISSVLDFIESTGLITEQSDSDLEMENCTPPVLREAVASARSDLLPEKKIKATLCEGIH</sequence>
<dbReference type="EMBL" id="JAPWTJ010000335">
    <property type="protein sequence ID" value="KAJ8979485.1"/>
    <property type="molecule type" value="Genomic_DNA"/>
</dbReference>
<evidence type="ECO:0000313" key="1">
    <source>
        <dbReference type="EMBL" id="KAJ8979485.1"/>
    </source>
</evidence>
<name>A0ABQ9JN70_9CUCU</name>
<accession>A0ABQ9JN70</accession>